<evidence type="ECO:0000256" key="1">
    <source>
        <dbReference type="SAM" id="Coils"/>
    </source>
</evidence>
<keyword evidence="1" id="KW-0175">Coiled coil</keyword>
<proteinExistence type="predicted"/>
<gene>
    <name evidence="2" type="ORF">DXZ20_36430</name>
</gene>
<dbReference type="AlphaFoldDB" id="A0A6M0RYN2"/>
<sequence>MAEVTNELMYELLKRIHADMANHGHMLKELRDRVASLETMRTDLVRIEHRIDNLTDRFEHIEKRFDLVEA</sequence>
<comment type="caution">
    <text evidence="2">The sequence shown here is derived from an EMBL/GenBank/DDBJ whole genome shotgun (WGS) entry which is preliminary data.</text>
</comment>
<dbReference type="RefSeq" id="WP_163703285.1">
    <property type="nucleotide sequence ID" value="NZ_QXHD01000004.1"/>
</dbReference>
<name>A0A6M0RYN2_9CYAN</name>
<evidence type="ECO:0000313" key="3">
    <source>
        <dbReference type="Proteomes" id="UP000481033"/>
    </source>
</evidence>
<accession>A0A6M0RYN2</accession>
<keyword evidence="3" id="KW-1185">Reference proteome</keyword>
<reference evidence="2 3" key="1">
    <citation type="journal article" date="2020" name="Microb. Ecol.">
        <title>Ecogenomics of the Marine Benthic Filamentous Cyanobacterium Adonisia.</title>
        <authorList>
            <person name="Walter J.M."/>
            <person name="Coutinho F.H."/>
            <person name="Leomil L."/>
            <person name="Hargreaves P.I."/>
            <person name="Campeao M.E."/>
            <person name="Vieira V.V."/>
            <person name="Silva B.S."/>
            <person name="Fistarol G.O."/>
            <person name="Salomon P.S."/>
            <person name="Sawabe T."/>
            <person name="Mino S."/>
            <person name="Hosokawa M."/>
            <person name="Miyashita H."/>
            <person name="Maruyama F."/>
            <person name="van Verk M.C."/>
            <person name="Dutilh B.E."/>
            <person name="Thompson C.C."/>
            <person name="Thompson F.L."/>
        </authorList>
    </citation>
    <scope>NUCLEOTIDE SEQUENCE [LARGE SCALE GENOMIC DNA]</scope>
    <source>
        <strain evidence="2 3">CCMR0081</strain>
    </source>
</reference>
<dbReference type="Gene3D" id="1.20.5.110">
    <property type="match status" value="1"/>
</dbReference>
<dbReference type="EMBL" id="QXHD01000004">
    <property type="protein sequence ID" value="NEZ61030.1"/>
    <property type="molecule type" value="Genomic_DNA"/>
</dbReference>
<organism evidence="2 3">
    <name type="scientific">Adonisia turfae CCMR0081</name>
    <dbReference type="NCBI Taxonomy" id="2292702"/>
    <lineage>
        <taxon>Bacteria</taxon>
        <taxon>Bacillati</taxon>
        <taxon>Cyanobacteriota</taxon>
        <taxon>Adonisia</taxon>
        <taxon>Adonisia turfae</taxon>
    </lineage>
</organism>
<evidence type="ECO:0000313" key="2">
    <source>
        <dbReference type="EMBL" id="NEZ61030.1"/>
    </source>
</evidence>
<protein>
    <submittedName>
        <fullName evidence="2">Uncharacterized protein</fullName>
    </submittedName>
</protein>
<dbReference type="Proteomes" id="UP000481033">
    <property type="component" value="Unassembled WGS sequence"/>
</dbReference>
<feature type="coiled-coil region" evidence="1">
    <location>
        <begin position="27"/>
        <end position="64"/>
    </location>
</feature>